<dbReference type="Pfam" id="PF13589">
    <property type="entry name" value="HATPase_c_3"/>
    <property type="match status" value="1"/>
</dbReference>
<dbReference type="Pfam" id="PF24391">
    <property type="entry name" value="HD-CE"/>
    <property type="match status" value="1"/>
</dbReference>
<feature type="domain" description="HD-CE" evidence="5">
    <location>
        <begin position="56"/>
        <end position="318"/>
    </location>
</feature>
<dbReference type="KEGG" id="aalg:AREALGSMS7_00583"/>
<dbReference type="PRINTS" id="PR00775">
    <property type="entry name" value="HEATSHOCK90"/>
</dbReference>
<evidence type="ECO:0000256" key="4">
    <source>
        <dbReference type="ARBA" id="ARBA00023186"/>
    </source>
</evidence>
<evidence type="ECO:0000256" key="3">
    <source>
        <dbReference type="ARBA" id="ARBA00022840"/>
    </source>
</evidence>
<dbReference type="Gene3D" id="3.30.565.10">
    <property type="entry name" value="Histidine kinase-like ATPase, C-terminal domain"/>
    <property type="match status" value="1"/>
</dbReference>
<dbReference type="GO" id="GO:0016887">
    <property type="term" value="F:ATP hydrolysis activity"/>
    <property type="evidence" value="ECO:0007669"/>
    <property type="project" value="InterPro"/>
</dbReference>
<dbReference type="EMBL" id="CP022515">
    <property type="protein sequence ID" value="ASO04071.1"/>
    <property type="molecule type" value="Genomic_DNA"/>
</dbReference>
<dbReference type="InterPro" id="IPR020575">
    <property type="entry name" value="Hsp90_N"/>
</dbReference>
<dbReference type="Proteomes" id="UP000204551">
    <property type="component" value="Chromosome"/>
</dbReference>
<dbReference type="GO" id="GO:0140662">
    <property type="term" value="F:ATP-dependent protein folding chaperone"/>
    <property type="evidence" value="ECO:0007669"/>
    <property type="project" value="InterPro"/>
</dbReference>
<accession>A0A221UT37</accession>
<sequence>MIDDYKDEYLLRLQKSSLYNLLKEKCKEKDSEVIALVDQAISYAYQRTKTILKHMGEFTLHDGDHLFRVLNLMGKLIPEEALRNYSTPELTILILSSFFHDIGMAPEEKEILAWKKIWDYKRTFINDEEKDEFEKFERFYSARPNSKEIISNLIINGKHTEADLQKGYLIAEYIRITHAERAKEVIAKDWNNKIVFRDVDLTVEFAQICYSHNENAQTLLELDSNFLCGSEIYSCLPLIGVVLRLADILDFDAKRTPELLFSHLNVKHPISIQEWNKHRAVEAWEINSEIIQFNAKCKHPAIEASIHKFCDMIDQELSICNNIISKLNDSNQVKERNILIKIPFKVSRDKIQTQRSVHNKPLYIYKDTQFNLSKKQVIDLLMGTKLYGNPEVALRELLQNSIDACLLRKAQEKKWGNLYSPEINVKYYKEDGSIILEVDDNGTGMDQYIIDKYYSKIGSSFYKSSDFYNLKSVSNADFTPTSRFGIGILSCFMVADTLNVDTKRVYEPHNSSEALNITVEGQESIFWIKEGNRKMPGTTTKLVLRKEKNPWDEMSETDFIKSIDSVIPNPPFKLNIHTSTEIKSKDENSFLTYTAVSLKDHTWKSHENLKVFEIELKNKKDGIIGSATVGILESLGQPLAKVELNSRDIEIEGEIYTLEKQITISENSISESSKTITITDDGDISESNSTSEFAKSRSRLSLHGIEVPSTLFPNSWDLKNNQVRIAWPFPFILVVDVCGTRDLDLNSPRTEIIMSDKWIDFEQELAFLICQSIANQVSTEYWNKLKEMFIDKNKNKTFLVGLKRVKK</sequence>
<evidence type="ECO:0000259" key="5">
    <source>
        <dbReference type="Pfam" id="PF24391"/>
    </source>
</evidence>
<gene>
    <name evidence="6" type="ORF">AREALGSMS7_00583</name>
</gene>
<dbReference type="AlphaFoldDB" id="A0A221UT37"/>
<protein>
    <submittedName>
        <fullName evidence="6">Chaperone protein HtpG</fullName>
    </submittedName>
</protein>
<evidence type="ECO:0000256" key="2">
    <source>
        <dbReference type="ARBA" id="ARBA00022741"/>
    </source>
</evidence>
<dbReference type="GO" id="GO:0051082">
    <property type="term" value="F:unfolded protein binding"/>
    <property type="evidence" value="ECO:0007669"/>
    <property type="project" value="InterPro"/>
</dbReference>
<evidence type="ECO:0000313" key="6">
    <source>
        <dbReference type="EMBL" id="ASO04071.1"/>
    </source>
</evidence>
<evidence type="ECO:0000256" key="1">
    <source>
        <dbReference type="ARBA" id="ARBA00008239"/>
    </source>
</evidence>
<dbReference type="SUPFAM" id="SSF55874">
    <property type="entry name" value="ATPase domain of HSP90 chaperone/DNA topoisomerase II/histidine kinase"/>
    <property type="match status" value="1"/>
</dbReference>
<dbReference type="InterPro" id="IPR056471">
    <property type="entry name" value="HD-CE"/>
</dbReference>
<reference evidence="6 7" key="1">
    <citation type="submission" date="2017-07" db="EMBL/GenBank/DDBJ databases">
        <title>Genome Sequence of Arenibacter algicola Strain SMS7 Isolated from a culture of the Diatom Skeletonema marinoi.</title>
        <authorList>
            <person name="Topel M."/>
            <person name="Pinder M.I.M."/>
            <person name="Johansson O.N."/>
            <person name="Kourtchenko O."/>
            <person name="Godhe A."/>
            <person name="Clarke A.K."/>
        </authorList>
    </citation>
    <scope>NUCLEOTIDE SEQUENCE [LARGE SCALE GENOMIC DNA]</scope>
    <source>
        <strain evidence="6 7">SMS7</strain>
    </source>
</reference>
<comment type="similarity">
    <text evidence="1">Belongs to the heat shock protein 90 family.</text>
</comment>
<name>A0A221UT37_9FLAO</name>
<dbReference type="GO" id="GO:0005524">
    <property type="term" value="F:ATP binding"/>
    <property type="evidence" value="ECO:0007669"/>
    <property type="project" value="UniProtKB-KW"/>
</dbReference>
<keyword evidence="4" id="KW-0143">Chaperone</keyword>
<keyword evidence="2" id="KW-0547">Nucleotide-binding</keyword>
<dbReference type="InterPro" id="IPR001404">
    <property type="entry name" value="Hsp90_fam"/>
</dbReference>
<evidence type="ECO:0000313" key="7">
    <source>
        <dbReference type="Proteomes" id="UP000204551"/>
    </source>
</evidence>
<dbReference type="InterPro" id="IPR036890">
    <property type="entry name" value="HATPase_C_sf"/>
</dbReference>
<dbReference type="PANTHER" id="PTHR11528">
    <property type="entry name" value="HEAT SHOCK PROTEIN 90 FAMILY MEMBER"/>
    <property type="match status" value="1"/>
</dbReference>
<proteinExistence type="inferred from homology"/>
<organism evidence="6 7">
    <name type="scientific">Arenibacter algicola</name>
    <dbReference type="NCBI Taxonomy" id="616991"/>
    <lineage>
        <taxon>Bacteria</taxon>
        <taxon>Pseudomonadati</taxon>
        <taxon>Bacteroidota</taxon>
        <taxon>Flavobacteriia</taxon>
        <taxon>Flavobacteriales</taxon>
        <taxon>Flavobacteriaceae</taxon>
        <taxon>Arenibacter</taxon>
    </lineage>
</organism>
<keyword evidence="3" id="KW-0067">ATP-binding</keyword>
<dbReference type="SUPFAM" id="SSF109604">
    <property type="entry name" value="HD-domain/PDEase-like"/>
    <property type="match status" value="1"/>
</dbReference>